<dbReference type="Proteomes" id="UP001146793">
    <property type="component" value="Unassembled WGS sequence"/>
</dbReference>
<sequence>MKQIFSGTSSQLFSPLLQKEIVKLHLPTQNMNVISKLQPSPFGGNKTITSPISLTPYAGSVRCTARCKFCSECLDKTNSDHPQNSYNIISSKQFFSCLTKSLKKLRNNKVILCLSGLEPTSNQEWLIDCLRSVRAIEEGDLETKPEFFAKYLYSNCSGLAINGQFLDQPLQKEVELRNRLVKELIKYEPTDVYISRHHYDETVNQRIMQYHSNVSIKHQHTFEKTMIDLNQKLPMRLDAVLQKSGISNISRCEDYLNWAIGMGIENVFFRNLAYFNDDYVNKTNTSSYIANNRVNIDNLVSKCLGRHNWTPISQKVGYYYFCLKFNYKNKISATFEISDYGVLENKHNTNTIYKLILYPNGNLTSDWYPEKNVQVSLKNFQHLEV</sequence>
<dbReference type="EMBL" id="JANTQA010000029">
    <property type="protein sequence ID" value="KAJ3441590.1"/>
    <property type="molecule type" value="Genomic_DNA"/>
</dbReference>
<comment type="caution">
    <text evidence="1">The sequence shown here is derived from an EMBL/GenBank/DDBJ whole genome shotgun (WGS) entry which is preliminary data.</text>
</comment>
<name>A0AAV7ZK05_9EUKA</name>
<dbReference type="Gene3D" id="3.20.20.70">
    <property type="entry name" value="Aldolase class I"/>
    <property type="match status" value="1"/>
</dbReference>
<protein>
    <recommendedName>
        <fullName evidence="3">Radical SAM core domain-containing protein</fullName>
    </recommendedName>
</protein>
<organism evidence="1 2">
    <name type="scientific">Anaeramoeba flamelloides</name>
    <dbReference type="NCBI Taxonomy" id="1746091"/>
    <lineage>
        <taxon>Eukaryota</taxon>
        <taxon>Metamonada</taxon>
        <taxon>Anaeramoebidae</taxon>
        <taxon>Anaeramoeba</taxon>
    </lineage>
</organism>
<accession>A0AAV7ZK05</accession>
<evidence type="ECO:0000313" key="1">
    <source>
        <dbReference type="EMBL" id="KAJ3441590.1"/>
    </source>
</evidence>
<dbReference type="InterPro" id="IPR058240">
    <property type="entry name" value="rSAM_sf"/>
</dbReference>
<proteinExistence type="predicted"/>
<dbReference type="InterPro" id="IPR013785">
    <property type="entry name" value="Aldolase_TIM"/>
</dbReference>
<gene>
    <name evidence="1" type="ORF">M0812_13603</name>
</gene>
<reference evidence="1" key="1">
    <citation type="submission" date="2022-08" db="EMBL/GenBank/DDBJ databases">
        <title>Novel sulphate-reducing endosymbionts in the free-living metamonad Anaeramoeba.</title>
        <authorList>
            <person name="Jerlstrom-Hultqvist J."/>
            <person name="Cepicka I."/>
            <person name="Gallot-Lavallee L."/>
            <person name="Salas-Leiva D."/>
            <person name="Curtis B.A."/>
            <person name="Zahonova K."/>
            <person name="Pipaliya S."/>
            <person name="Dacks J."/>
            <person name="Roger A.J."/>
        </authorList>
    </citation>
    <scope>NUCLEOTIDE SEQUENCE</scope>
    <source>
        <strain evidence="1">Busselton2</strain>
    </source>
</reference>
<evidence type="ECO:0008006" key="3">
    <source>
        <dbReference type="Google" id="ProtNLM"/>
    </source>
</evidence>
<evidence type="ECO:0000313" key="2">
    <source>
        <dbReference type="Proteomes" id="UP001146793"/>
    </source>
</evidence>
<dbReference type="AlphaFoldDB" id="A0AAV7ZK05"/>
<dbReference type="SUPFAM" id="SSF102114">
    <property type="entry name" value="Radical SAM enzymes"/>
    <property type="match status" value="1"/>
</dbReference>